<dbReference type="EMBL" id="KZ293658">
    <property type="protein sequence ID" value="PBK92556.1"/>
    <property type="molecule type" value="Genomic_DNA"/>
</dbReference>
<evidence type="ECO:0000313" key="2">
    <source>
        <dbReference type="Proteomes" id="UP000217790"/>
    </source>
</evidence>
<accession>A0A2H3DYL3</accession>
<gene>
    <name evidence="1" type="ORF">ARMGADRAFT_1103841</name>
</gene>
<protein>
    <submittedName>
        <fullName evidence="1">Uncharacterized protein</fullName>
    </submittedName>
</protein>
<proteinExistence type="predicted"/>
<dbReference type="Proteomes" id="UP000217790">
    <property type="component" value="Unassembled WGS sequence"/>
</dbReference>
<organism evidence="1 2">
    <name type="scientific">Armillaria gallica</name>
    <name type="common">Bulbous honey fungus</name>
    <name type="synonym">Armillaria bulbosa</name>
    <dbReference type="NCBI Taxonomy" id="47427"/>
    <lineage>
        <taxon>Eukaryota</taxon>
        <taxon>Fungi</taxon>
        <taxon>Dikarya</taxon>
        <taxon>Basidiomycota</taxon>
        <taxon>Agaricomycotina</taxon>
        <taxon>Agaricomycetes</taxon>
        <taxon>Agaricomycetidae</taxon>
        <taxon>Agaricales</taxon>
        <taxon>Marasmiineae</taxon>
        <taxon>Physalacriaceae</taxon>
        <taxon>Armillaria</taxon>
    </lineage>
</organism>
<dbReference type="AlphaFoldDB" id="A0A2H3DYL3"/>
<dbReference type="InParanoid" id="A0A2H3DYL3"/>
<evidence type="ECO:0000313" key="1">
    <source>
        <dbReference type="EMBL" id="PBK92556.1"/>
    </source>
</evidence>
<dbReference type="OrthoDB" id="9988524at2759"/>
<reference evidence="2" key="1">
    <citation type="journal article" date="2017" name="Nat. Ecol. Evol.">
        <title>Genome expansion and lineage-specific genetic innovations in the forest pathogenic fungi Armillaria.</title>
        <authorList>
            <person name="Sipos G."/>
            <person name="Prasanna A.N."/>
            <person name="Walter M.C."/>
            <person name="O'Connor E."/>
            <person name="Balint B."/>
            <person name="Krizsan K."/>
            <person name="Kiss B."/>
            <person name="Hess J."/>
            <person name="Varga T."/>
            <person name="Slot J."/>
            <person name="Riley R."/>
            <person name="Boka B."/>
            <person name="Rigling D."/>
            <person name="Barry K."/>
            <person name="Lee J."/>
            <person name="Mihaltcheva S."/>
            <person name="LaButti K."/>
            <person name="Lipzen A."/>
            <person name="Waldron R."/>
            <person name="Moloney N.M."/>
            <person name="Sperisen C."/>
            <person name="Kredics L."/>
            <person name="Vagvoelgyi C."/>
            <person name="Patrignani A."/>
            <person name="Fitzpatrick D."/>
            <person name="Nagy I."/>
            <person name="Doyle S."/>
            <person name="Anderson J.B."/>
            <person name="Grigoriev I.V."/>
            <person name="Gueldener U."/>
            <person name="Muensterkoetter M."/>
            <person name="Nagy L.G."/>
        </authorList>
    </citation>
    <scope>NUCLEOTIDE SEQUENCE [LARGE SCALE GENOMIC DNA]</scope>
    <source>
        <strain evidence="2">Ar21-2</strain>
    </source>
</reference>
<name>A0A2H3DYL3_ARMGA</name>
<feature type="non-terminal residue" evidence="1">
    <location>
        <position position="1"/>
    </location>
</feature>
<keyword evidence="2" id="KW-1185">Reference proteome</keyword>
<sequence>KSFRSQGFHIWTPTLAGRVRSIKVYPEDVDNFGKFDTSLVWNRAPQRTDVLGHAVHTTPLFMPGH</sequence>